<dbReference type="PANTHER" id="PTHR22916:SF3">
    <property type="entry name" value="UDP-GLCNAC:BETAGAL BETA-1,3-N-ACETYLGLUCOSAMINYLTRANSFERASE-LIKE PROTEIN 1"/>
    <property type="match status" value="1"/>
</dbReference>
<organism evidence="2 3">
    <name type="scientific">Catenovulum sediminis</name>
    <dbReference type="NCBI Taxonomy" id="1740262"/>
    <lineage>
        <taxon>Bacteria</taxon>
        <taxon>Pseudomonadati</taxon>
        <taxon>Pseudomonadota</taxon>
        <taxon>Gammaproteobacteria</taxon>
        <taxon>Alteromonadales</taxon>
        <taxon>Alteromonadaceae</taxon>
        <taxon>Catenovulum</taxon>
    </lineage>
</organism>
<dbReference type="EMBL" id="JBELOE010000152">
    <property type="protein sequence ID" value="MER2491833.1"/>
    <property type="molecule type" value="Genomic_DNA"/>
</dbReference>
<dbReference type="Gene3D" id="3.90.550.10">
    <property type="entry name" value="Spore Coat Polysaccharide Biosynthesis Protein SpsA, Chain A"/>
    <property type="match status" value="1"/>
</dbReference>
<keyword evidence="3" id="KW-1185">Reference proteome</keyword>
<evidence type="ECO:0000259" key="1">
    <source>
        <dbReference type="Pfam" id="PF00535"/>
    </source>
</evidence>
<evidence type="ECO:0000313" key="2">
    <source>
        <dbReference type="EMBL" id="MER2491833.1"/>
    </source>
</evidence>
<evidence type="ECO:0000313" key="3">
    <source>
        <dbReference type="Proteomes" id="UP001467690"/>
    </source>
</evidence>
<proteinExistence type="predicted"/>
<name>A0ABV1RFY0_9ALTE</name>
<keyword evidence="2" id="KW-0808">Transferase</keyword>
<gene>
    <name evidence="2" type="ORF">ABS311_08045</name>
</gene>
<dbReference type="GO" id="GO:0016757">
    <property type="term" value="F:glycosyltransferase activity"/>
    <property type="evidence" value="ECO:0007669"/>
    <property type="project" value="UniProtKB-KW"/>
</dbReference>
<dbReference type="InterPro" id="IPR001173">
    <property type="entry name" value="Glyco_trans_2-like"/>
</dbReference>
<reference evidence="2 3" key="1">
    <citation type="submission" date="2024-06" db="EMBL/GenBank/DDBJ databases">
        <authorList>
            <person name="Chen R.Y."/>
        </authorList>
    </citation>
    <scope>NUCLEOTIDE SEQUENCE [LARGE SCALE GENOMIC DNA]</scope>
    <source>
        <strain evidence="2 3">D2</strain>
    </source>
</reference>
<comment type="caution">
    <text evidence="2">The sequence shown here is derived from an EMBL/GenBank/DDBJ whole genome shotgun (WGS) entry which is preliminary data.</text>
</comment>
<keyword evidence="2" id="KW-0328">Glycosyltransferase</keyword>
<accession>A0ABV1RFY0</accession>
<feature type="domain" description="Glycosyltransferase 2-like" evidence="1">
    <location>
        <begin position="6"/>
        <end position="143"/>
    </location>
</feature>
<sequence length="310" mass="35003">MTTVDIILCVYNAEDTLAEAIDSVLAQSYQDFKLWIVNDGSPDNSQLIIDRYATLDSRISTLKHDNCGLGLSRNKAINAAIKQGAKYIAFIDADDVWLSDKLTLQMQAFASHPEADIVVTDMIYYAESENYTPPIKPSIKFEHIQNIFSILCTRNFPFQPVTAVLKAYLFSDIAEFTSDKSGQDFYPFLKFAYADKNYFKVPLPLYRERQLEGSLQRSPKSGLLSGTARKNASKRVLAEGIADNTITQEKAQLLKLAHDRFCSWMLSGARKALPYRDSVKLALAQKTDFHSQTIFWRELGKSLLYPIAPK</sequence>
<dbReference type="Pfam" id="PF00535">
    <property type="entry name" value="Glycos_transf_2"/>
    <property type="match status" value="1"/>
</dbReference>
<dbReference type="InterPro" id="IPR029044">
    <property type="entry name" value="Nucleotide-diphossugar_trans"/>
</dbReference>
<dbReference type="RefSeq" id="WP_350401413.1">
    <property type="nucleotide sequence ID" value="NZ_JBELOE010000152.1"/>
</dbReference>
<dbReference type="EC" id="2.4.-.-" evidence="2"/>
<protein>
    <submittedName>
        <fullName evidence="2">Glycosyltransferase family A protein</fullName>
        <ecNumber evidence="2">2.4.-.-</ecNumber>
    </submittedName>
</protein>
<dbReference type="Proteomes" id="UP001467690">
    <property type="component" value="Unassembled WGS sequence"/>
</dbReference>
<dbReference type="CDD" id="cd00761">
    <property type="entry name" value="Glyco_tranf_GTA_type"/>
    <property type="match status" value="1"/>
</dbReference>
<dbReference type="SUPFAM" id="SSF53448">
    <property type="entry name" value="Nucleotide-diphospho-sugar transferases"/>
    <property type="match status" value="1"/>
</dbReference>
<dbReference type="PANTHER" id="PTHR22916">
    <property type="entry name" value="GLYCOSYLTRANSFERASE"/>
    <property type="match status" value="1"/>
</dbReference>